<dbReference type="Proteomes" id="UP000190797">
    <property type="component" value="Chromosome"/>
</dbReference>
<reference evidence="7" key="1">
    <citation type="journal article" date="2017" name="Med. Chem. Commun.">
        <title>Nonomuraea sp. ATCC 55076 harbours the largest actinomycete chromosome to date and the kistamicin biosynthetic gene cluster.</title>
        <authorList>
            <person name="Nazari B."/>
            <person name="Forneris C.C."/>
            <person name="Gibson M.I."/>
            <person name="Moon K."/>
            <person name="Schramma K.R."/>
            <person name="Seyedsayamdost M.R."/>
        </authorList>
    </citation>
    <scope>NUCLEOTIDE SEQUENCE [LARGE SCALE GENOMIC DNA]</scope>
    <source>
        <strain evidence="7">ATCC 55076</strain>
    </source>
</reference>
<comment type="similarity">
    <text evidence="2">Belongs to the bacterial solute-binding protein 1 family.</text>
</comment>
<dbReference type="KEGG" id="noa:BKM31_54705"/>
<dbReference type="Pfam" id="PF13416">
    <property type="entry name" value="SBP_bac_8"/>
    <property type="match status" value="1"/>
</dbReference>
<dbReference type="STRING" id="1909395.BKM31_54705"/>
<accession>A0A1V0AGF8</accession>
<dbReference type="PANTHER" id="PTHR43649:SF31">
    <property type="entry name" value="SN-GLYCEROL-3-PHOSPHATE-BINDING PERIPLASMIC PROTEIN UGPB"/>
    <property type="match status" value="1"/>
</dbReference>
<comment type="subcellular location">
    <subcellularLocation>
        <location evidence="1">Cell envelope</location>
    </subcellularLocation>
</comment>
<evidence type="ECO:0000256" key="1">
    <source>
        <dbReference type="ARBA" id="ARBA00004196"/>
    </source>
</evidence>
<name>A0A1V0AGF8_9ACTN</name>
<proteinExistence type="inferred from homology"/>
<dbReference type="PROSITE" id="PS51318">
    <property type="entry name" value="TAT"/>
    <property type="match status" value="1"/>
</dbReference>
<evidence type="ECO:0000256" key="2">
    <source>
        <dbReference type="ARBA" id="ARBA00008520"/>
    </source>
</evidence>
<dbReference type="NCBIfam" id="TIGR03851">
    <property type="entry name" value="chitin_NgcE"/>
    <property type="match status" value="1"/>
</dbReference>
<dbReference type="InterPro" id="IPR022386">
    <property type="entry name" value="Chitin_NgcE"/>
</dbReference>
<keyword evidence="4" id="KW-0732">Signal</keyword>
<dbReference type="OrthoDB" id="8663148at2"/>
<dbReference type="EMBL" id="CP017717">
    <property type="protein sequence ID" value="AQZ69324.1"/>
    <property type="molecule type" value="Genomic_DNA"/>
</dbReference>
<evidence type="ECO:0000256" key="4">
    <source>
        <dbReference type="ARBA" id="ARBA00022729"/>
    </source>
</evidence>
<dbReference type="InterPro" id="IPR050490">
    <property type="entry name" value="Bact_solute-bd_prot1"/>
</dbReference>
<dbReference type="GO" id="GO:0030313">
    <property type="term" value="C:cell envelope"/>
    <property type="evidence" value="ECO:0007669"/>
    <property type="project" value="UniProtKB-SubCell"/>
</dbReference>
<dbReference type="InterPro" id="IPR006059">
    <property type="entry name" value="SBP"/>
</dbReference>
<keyword evidence="7" id="KW-1185">Reference proteome</keyword>
<evidence type="ECO:0000256" key="5">
    <source>
        <dbReference type="SAM" id="MobiDB-lite"/>
    </source>
</evidence>
<sequence length="483" mass="52356">MTHPGEITRRQLLRRIGITAFAAGPGAGLLAACATAGTGGGNEPAPAPSATLPTSADPKNPFGVDPKKPLEVVIFSGGYGDAYAKDLHEELYKKEFPGVTVKHTATQEIGTQLRPRLIGGDAPDVINNSGPKSMDLAALAAEGHLADLAPLFDAPSIDDPAKKVRDTVTPAVLDNALVTGKDLVLNYTVSHRALWYNARLFADKGWKVPTTWEEFTALGETAKGEGVLLFAYPGQKGPYYQLWNVLYTAAKIGGNQVILDIDNLVDNAWNAEPMKRAVTVWVDIQTKYGDKAYFGLDHTQTQIKQLQNKVLFYPVGSWIENEMAKDKPDDFEYAIAPIPEVTGSDKMPYGAIQVGVGENFVVAAKGKNPQGGLEYLRIMLSKEGARRFTELTKNVTVVNGAAEGVDLPAGLRSAARAQDAAGQNIITEARFEGWYKELFDYGTEQINVVMAGRITPDEFCARMQKKADAVKKDESVTKQTRSR</sequence>
<evidence type="ECO:0000256" key="3">
    <source>
        <dbReference type="ARBA" id="ARBA00022448"/>
    </source>
</evidence>
<organism evidence="6 7">
    <name type="scientific">[Actinomadura] parvosata subsp. kistnae</name>
    <dbReference type="NCBI Taxonomy" id="1909395"/>
    <lineage>
        <taxon>Bacteria</taxon>
        <taxon>Bacillati</taxon>
        <taxon>Actinomycetota</taxon>
        <taxon>Actinomycetes</taxon>
        <taxon>Streptosporangiales</taxon>
        <taxon>Streptosporangiaceae</taxon>
        <taxon>Nonomuraea</taxon>
    </lineage>
</organism>
<dbReference type="SUPFAM" id="SSF53850">
    <property type="entry name" value="Periplasmic binding protein-like II"/>
    <property type="match status" value="1"/>
</dbReference>
<feature type="region of interest" description="Disordered" evidence="5">
    <location>
        <begin position="38"/>
        <end position="64"/>
    </location>
</feature>
<dbReference type="AlphaFoldDB" id="A0A1V0AGF8"/>
<evidence type="ECO:0000313" key="7">
    <source>
        <dbReference type="Proteomes" id="UP000190797"/>
    </source>
</evidence>
<dbReference type="InterPro" id="IPR006311">
    <property type="entry name" value="TAT_signal"/>
</dbReference>
<keyword evidence="3" id="KW-0813">Transport</keyword>
<protein>
    <submittedName>
        <fullName evidence="6">Carbohydrate ABC transporter, N-acetylglucosamine/diacetylchitobiose-binding protein</fullName>
    </submittedName>
</protein>
<dbReference type="PANTHER" id="PTHR43649">
    <property type="entry name" value="ARABINOSE-BINDING PROTEIN-RELATED"/>
    <property type="match status" value="1"/>
</dbReference>
<dbReference type="RefSeq" id="WP_080045710.1">
    <property type="nucleotide sequence ID" value="NZ_CP017717.1"/>
</dbReference>
<evidence type="ECO:0000313" key="6">
    <source>
        <dbReference type="EMBL" id="AQZ69324.1"/>
    </source>
</evidence>
<dbReference type="Gene3D" id="3.40.190.10">
    <property type="entry name" value="Periplasmic binding protein-like II"/>
    <property type="match status" value="1"/>
</dbReference>
<gene>
    <name evidence="6" type="ORF">BKM31_54705</name>
</gene>